<dbReference type="AlphaFoldDB" id="A0A3E4LLM7"/>
<dbReference type="RefSeq" id="WP_044940677.1">
    <property type="nucleotide sequence ID" value="NZ_CABKOA010000018.1"/>
</dbReference>
<protein>
    <submittedName>
        <fullName evidence="1">Uncharacterized protein</fullName>
    </submittedName>
</protein>
<sequence>MRRITYTNWMSKIFKEITNGRGERVLENPAVQVLGAIFRKMNLDQNTIGAVSERLQNEKEKKDNIVKIIVAVVIIYLICYIIGGEVEWLARTAIIWTGIVLAIRGIRKKN</sequence>
<reference evidence="1 2" key="1">
    <citation type="submission" date="2018-08" db="EMBL/GenBank/DDBJ databases">
        <title>A genome reference for cultivated species of the human gut microbiota.</title>
        <authorList>
            <person name="Zou Y."/>
            <person name="Xue W."/>
            <person name="Luo G."/>
        </authorList>
    </citation>
    <scope>NUCLEOTIDE SEQUENCE [LARGE SCALE GENOMIC DNA]</scope>
    <source>
        <strain evidence="1 2">TF11-7</strain>
    </source>
</reference>
<organism evidence="1 2">
    <name type="scientific">[Ruminococcus] lactaris</name>
    <dbReference type="NCBI Taxonomy" id="46228"/>
    <lineage>
        <taxon>Bacteria</taxon>
        <taxon>Bacillati</taxon>
        <taxon>Bacillota</taxon>
        <taxon>Clostridia</taxon>
        <taxon>Lachnospirales</taxon>
        <taxon>Lachnospiraceae</taxon>
        <taxon>Mediterraneibacter</taxon>
    </lineage>
</organism>
<dbReference type="GeneID" id="77333025"/>
<dbReference type="EMBL" id="QSQN01000027">
    <property type="protein sequence ID" value="RGK38328.1"/>
    <property type="molecule type" value="Genomic_DNA"/>
</dbReference>
<name>A0A3E4LLM7_9FIRM</name>
<accession>A0A3E4LLM7</accession>
<evidence type="ECO:0000313" key="2">
    <source>
        <dbReference type="Proteomes" id="UP000260793"/>
    </source>
</evidence>
<gene>
    <name evidence="1" type="ORF">DXD17_10235</name>
</gene>
<comment type="caution">
    <text evidence="1">The sequence shown here is derived from an EMBL/GenBank/DDBJ whole genome shotgun (WGS) entry which is preliminary data.</text>
</comment>
<evidence type="ECO:0000313" key="1">
    <source>
        <dbReference type="EMBL" id="RGK38328.1"/>
    </source>
</evidence>
<dbReference type="Proteomes" id="UP000260793">
    <property type="component" value="Unassembled WGS sequence"/>
</dbReference>
<proteinExistence type="predicted"/>